<sequence length="81" mass="9046">MYGTPTQQEILEKMITSKASGFGKRSAIDFRTTCCGNFRLAIDFRASGKKRLIFHGLSSLIASLKLNYWIAKDLVCKLNNG</sequence>
<evidence type="ECO:0000313" key="2">
    <source>
        <dbReference type="Proteomes" id="UP001056120"/>
    </source>
</evidence>
<dbReference type="EMBL" id="CM042032">
    <property type="protein sequence ID" value="KAI3775733.1"/>
    <property type="molecule type" value="Genomic_DNA"/>
</dbReference>
<protein>
    <submittedName>
        <fullName evidence="1">Uncharacterized protein</fullName>
    </submittedName>
</protein>
<accession>A0ACB9FWZ5</accession>
<evidence type="ECO:0000313" key="1">
    <source>
        <dbReference type="EMBL" id="KAI3775733.1"/>
    </source>
</evidence>
<dbReference type="Proteomes" id="UP001056120">
    <property type="component" value="Linkage Group LG15"/>
</dbReference>
<comment type="caution">
    <text evidence="1">The sequence shown here is derived from an EMBL/GenBank/DDBJ whole genome shotgun (WGS) entry which is preliminary data.</text>
</comment>
<gene>
    <name evidence="1" type="ORF">L1987_45485</name>
</gene>
<proteinExistence type="predicted"/>
<keyword evidence="2" id="KW-1185">Reference proteome</keyword>
<reference evidence="2" key="1">
    <citation type="journal article" date="2022" name="Mol. Ecol. Resour.">
        <title>The genomes of chicory, endive, great burdock and yacon provide insights into Asteraceae palaeo-polyploidization history and plant inulin production.</title>
        <authorList>
            <person name="Fan W."/>
            <person name="Wang S."/>
            <person name="Wang H."/>
            <person name="Wang A."/>
            <person name="Jiang F."/>
            <person name="Liu H."/>
            <person name="Zhao H."/>
            <person name="Xu D."/>
            <person name="Zhang Y."/>
        </authorList>
    </citation>
    <scope>NUCLEOTIDE SEQUENCE [LARGE SCALE GENOMIC DNA]</scope>
    <source>
        <strain evidence="2">cv. Yunnan</strain>
    </source>
</reference>
<name>A0ACB9FWZ5_9ASTR</name>
<organism evidence="1 2">
    <name type="scientific">Smallanthus sonchifolius</name>
    <dbReference type="NCBI Taxonomy" id="185202"/>
    <lineage>
        <taxon>Eukaryota</taxon>
        <taxon>Viridiplantae</taxon>
        <taxon>Streptophyta</taxon>
        <taxon>Embryophyta</taxon>
        <taxon>Tracheophyta</taxon>
        <taxon>Spermatophyta</taxon>
        <taxon>Magnoliopsida</taxon>
        <taxon>eudicotyledons</taxon>
        <taxon>Gunneridae</taxon>
        <taxon>Pentapetalae</taxon>
        <taxon>asterids</taxon>
        <taxon>campanulids</taxon>
        <taxon>Asterales</taxon>
        <taxon>Asteraceae</taxon>
        <taxon>Asteroideae</taxon>
        <taxon>Heliantheae alliance</taxon>
        <taxon>Millerieae</taxon>
        <taxon>Smallanthus</taxon>
    </lineage>
</organism>
<reference evidence="1 2" key="2">
    <citation type="journal article" date="2022" name="Mol. Ecol. Resour.">
        <title>The genomes of chicory, endive, great burdock and yacon provide insights into Asteraceae paleo-polyploidization history and plant inulin production.</title>
        <authorList>
            <person name="Fan W."/>
            <person name="Wang S."/>
            <person name="Wang H."/>
            <person name="Wang A."/>
            <person name="Jiang F."/>
            <person name="Liu H."/>
            <person name="Zhao H."/>
            <person name="Xu D."/>
            <person name="Zhang Y."/>
        </authorList>
    </citation>
    <scope>NUCLEOTIDE SEQUENCE [LARGE SCALE GENOMIC DNA]</scope>
    <source>
        <strain evidence="2">cv. Yunnan</strain>
        <tissue evidence="1">Leaves</tissue>
    </source>
</reference>